<keyword evidence="3 6" id="KW-0347">Helicase</keyword>
<dbReference type="InterPro" id="IPR010285">
    <property type="entry name" value="DNA_helicase_pif1-like_DEAD"/>
</dbReference>
<gene>
    <name evidence="6" type="ORF">CRECT_0983</name>
</gene>
<dbReference type="InterPro" id="IPR027417">
    <property type="entry name" value="P-loop_NTPase"/>
</dbReference>
<dbReference type="SMART" id="SM00382">
    <property type="entry name" value="AAA"/>
    <property type="match status" value="1"/>
</dbReference>
<dbReference type="Pfam" id="PF02689">
    <property type="entry name" value="Herpes_Helicase"/>
    <property type="match status" value="1"/>
</dbReference>
<dbReference type="GO" id="GO:0003678">
    <property type="term" value="F:DNA helicase activity"/>
    <property type="evidence" value="ECO:0007669"/>
    <property type="project" value="InterPro"/>
</dbReference>
<name>A0A6G5QM44_CAMRE</name>
<evidence type="ECO:0000259" key="5">
    <source>
        <dbReference type="SMART" id="SM00382"/>
    </source>
</evidence>
<evidence type="ECO:0000256" key="4">
    <source>
        <dbReference type="ARBA" id="ARBA00022840"/>
    </source>
</evidence>
<evidence type="ECO:0000256" key="2">
    <source>
        <dbReference type="ARBA" id="ARBA00022801"/>
    </source>
</evidence>
<sequence length="440" mass="50399">MLNQLLEILKKSNVFLTGRGGVGKSHLTQAVIKHYKSELKNVVVLGSTGIAAVNVGGVSVHSFFKFGICSNLEELRGYDRKQRNKLGELKKMLDVCDLIVIDEISMISAGLMDMIYYRLMSSRFVGRVMLVGDFYQLPPVRKNGDDGNSLFKFLYAFNSSSWHEFEFKNIELVVSKRTKDKKFYDILSMLRVGRLSEEVFAYIENLRVPSVQVDDDTSVLFGRNYEADELNNKMLSKLPAPLERAEALVEIYDENLNENALDRWIANLYAPEILNIKIGAKVIFTVNKWGEYYNGERGQIMQILKENGEIKSVIVQKADGEIVEVERSRFDMSEFVMAGEHLEERARASLTQFPLKLAYAITIHKSQGMSIENLVCDLNHIFANGQLYVALSRAIDPKKLRIFYGKARPFREYLQSVVKIDEEVEKFYLENKFENIKEDV</sequence>
<evidence type="ECO:0000313" key="6">
    <source>
        <dbReference type="EMBL" id="QCD46652.1"/>
    </source>
</evidence>
<dbReference type="PANTHER" id="PTHR47642:SF5">
    <property type="entry name" value="ATP-DEPENDENT DNA HELICASE"/>
    <property type="match status" value="1"/>
</dbReference>
<reference evidence="6 7" key="1">
    <citation type="submission" date="2016-07" db="EMBL/GenBank/DDBJ databases">
        <title>Comparative genomics of the Campylobacter concisus group.</title>
        <authorList>
            <person name="Miller W.G."/>
            <person name="Yee E."/>
            <person name="Chapman M.H."/>
            <person name="Huynh S."/>
            <person name="Bono J.L."/>
            <person name="On S.L.W."/>
            <person name="StLeger J."/>
            <person name="Foster G."/>
            <person name="Parker C.T."/>
        </authorList>
    </citation>
    <scope>NUCLEOTIDE SEQUENCE [LARGE SCALE GENOMIC DNA]</scope>
    <source>
        <strain evidence="6 7">ATCC 33238</strain>
    </source>
</reference>
<dbReference type="GO" id="GO:0016787">
    <property type="term" value="F:hydrolase activity"/>
    <property type="evidence" value="ECO:0007669"/>
    <property type="project" value="UniProtKB-KW"/>
</dbReference>
<dbReference type="AlphaFoldDB" id="A0A6G5QM44"/>
<protein>
    <submittedName>
        <fullName evidence="6">Putative helicase, PIF1 family (DUF889 domain)</fullName>
    </submittedName>
</protein>
<dbReference type="Proteomes" id="UP000502377">
    <property type="component" value="Chromosome"/>
</dbReference>
<keyword evidence="2" id="KW-0378">Hydrolase</keyword>
<evidence type="ECO:0000256" key="3">
    <source>
        <dbReference type="ARBA" id="ARBA00022806"/>
    </source>
</evidence>
<organism evidence="6 7">
    <name type="scientific">Campylobacter rectus</name>
    <name type="common">Wolinella recta</name>
    <dbReference type="NCBI Taxonomy" id="203"/>
    <lineage>
        <taxon>Bacteria</taxon>
        <taxon>Pseudomonadati</taxon>
        <taxon>Campylobacterota</taxon>
        <taxon>Epsilonproteobacteria</taxon>
        <taxon>Campylobacterales</taxon>
        <taxon>Campylobacteraceae</taxon>
        <taxon>Campylobacter</taxon>
    </lineage>
</organism>
<dbReference type="KEGG" id="crx:CRECT_0983"/>
<feature type="domain" description="AAA+ ATPase" evidence="5">
    <location>
        <begin position="10"/>
        <end position="205"/>
    </location>
</feature>
<dbReference type="RefSeq" id="WP_004320278.1">
    <property type="nucleotide sequence ID" value="NZ_CP012543.1"/>
</dbReference>
<dbReference type="Pfam" id="PF05970">
    <property type="entry name" value="PIF1"/>
    <property type="match status" value="1"/>
</dbReference>
<evidence type="ECO:0000256" key="1">
    <source>
        <dbReference type="ARBA" id="ARBA00022741"/>
    </source>
</evidence>
<dbReference type="InterPro" id="IPR051055">
    <property type="entry name" value="PIF1_helicase"/>
</dbReference>
<accession>A0A6G5QM44</accession>
<dbReference type="EMBL" id="CP012543">
    <property type="protein sequence ID" value="QCD46652.1"/>
    <property type="molecule type" value="Genomic_DNA"/>
</dbReference>
<dbReference type="Gene3D" id="3.40.50.300">
    <property type="entry name" value="P-loop containing nucleotide triphosphate hydrolases"/>
    <property type="match status" value="2"/>
</dbReference>
<evidence type="ECO:0000313" key="7">
    <source>
        <dbReference type="Proteomes" id="UP000502377"/>
    </source>
</evidence>
<dbReference type="SUPFAM" id="SSF52540">
    <property type="entry name" value="P-loop containing nucleoside triphosphate hydrolases"/>
    <property type="match status" value="2"/>
</dbReference>
<dbReference type="GO" id="GO:0000723">
    <property type="term" value="P:telomere maintenance"/>
    <property type="evidence" value="ECO:0007669"/>
    <property type="project" value="InterPro"/>
</dbReference>
<dbReference type="GO" id="GO:0006281">
    <property type="term" value="P:DNA repair"/>
    <property type="evidence" value="ECO:0007669"/>
    <property type="project" value="InterPro"/>
</dbReference>
<dbReference type="PANTHER" id="PTHR47642">
    <property type="entry name" value="ATP-DEPENDENT DNA HELICASE"/>
    <property type="match status" value="1"/>
</dbReference>
<dbReference type="CDD" id="cd18809">
    <property type="entry name" value="SF1_C_RecD"/>
    <property type="match status" value="1"/>
</dbReference>
<dbReference type="InterPro" id="IPR003593">
    <property type="entry name" value="AAA+_ATPase"/>
</dbReference>
<keyword evidence="4" id="KW-0067">ATP-binding</keyword>
<proteinExistence type="predicted"/>
<keyword evidence="1" id="KW-0547">Nucleotide-binding</keyword>
<dbReference type="GO" id="GO:0005524">
    <property type="term" value="F:ATP binding"/>
    <property type="evidence" value="ECO:0007669"/>
    <property type="project" value="UniProtKB-KW"/>
</dbReference>
<dbReference type="InterPro" id="IPR003840">
    <property type="entry name" value="DNA_helicase_dom"/>
</dbReference>